<dbReference type="GO" id="GO:0007234">
    <property type="term" value="P:osmosensory signaling via phosphorelay pathway"/>
    <property type="evidence" value="ECO:0007669"/>
    <property type="project" value="TreeGrafter"/>
</dbReference>
<dbReference type="Pfam" id="PF00512">
    <property type="entry name" value="HisKA"/>
    <property type="match status" value="1"/>
</dbReference>
<dbReference type="EC" id="2.7.13.3" evidence="3"/>
<dbReference type="EMBL" id="JAGSOH010000194">
    <property type="protein sequence ID" value="MBR7831189.1"/>
    <property type="molecule type" value="Genomic_DNA"/>
</dbReference>
<dbReference type="InterPro" id="IPR036097">
    <property type="entry name" value="HisK_dim/P_sf"/>
</dbReference>
<keyword evidence="5" id="KW-0808">Transferase</keyword>
<evidence type="ECO:0000256" key="7">
    <source>
        <dbReference type="ARBA" id="ARBA00023012"/>
    </source>
</evidence>
<accession>A0A941ELC3</accession>
<evidence type="ECO:0000256" key="9">
    <source>
        <dbReference type="ARBA" id="ARBA00039401"/>
    </source>
</evidence>
<sequence>MAVSVLVVVCLLDLGLAIRAHGDMARRTPLLSLPPFVEVLVLVATSLWALAAAMRSRLALIRAETARLAADEEAKRLLQVIDNSPAVIYMRDREGRYLLVNRRYEELFGIRREEIVGRTDFDMFPPEAAADFRANDLKALASGAAVQAEESVPQVDGAHTYITLKYPLTDIAGRHYAICGISTDITDLKRAEEEANRLNSGLESLNAGLESRVRERTAELEASTRELDAFAYSVSHDLRAPLRAVAGFSELILEDYGSALDATGRDYLSRVVAATTRMSRLIDDLLTLSRATRAELSWRPVDLSAMAQRILADLRSAEGDPERPVELIVEDGLHATGDPALLELVLQNLISNAWKFTAKQDKALIHVGVERLADGGCAFFVRDTGAGFDMRYADKLFVPFQRLHSVDDFAGTGIGLAIVGRIINRHGGRIWAEGHPERGAVFRFVLPEHRPALREGGAR</sequence>
<reference evidence="14" key="1">
    <citation type="submission" date="2021-04" db="EMBL/GenBank/DDBJ databases">
        <title>Genome based classification of Actinospica acidithermotolerans sp. nov., an actinobacterium isolated from an Indonesian hot spring.</title>
        <authorList>
            <person name="Kusuma A.B."/>
            <person name="Putra K.E."/>
            <person name="Nafisah S."/>
            <person name="Loh J."/>
            <person name="Nouioui I."/>
            <person name="Goodfellow M."/>
        </authorList>
    </citation>
    <scope>NUCLEOTIDE SEQUENCE</scope>
    <source>
        <strain evidence="14">MGRD01-02</strain>
    </source>
</reference>
<keyword evidence="15" id="KW-1185">Reference proteome</keyword>
<keyword evidence="8 10" id="KW-0472">Membrane</keyword>
<evidence type="ECO:0000256" key="4">
    <source>
        <dbReference type="ARBA" id="ARBA00022553"/>
    </source>
</evidence>
<keyword evidence="6" id="KW-0418">Kinase</keyword>
<dbReference type="SMART" id="SM00387">
    <property type="entry name" value="HATPase_c"/>
    <property type="match status" value="1"/>
</dbReference>
<evidence type="ECO:0000256" key="1">
    <source>
        <dbReference type="ARBA" id="ARBA00000085"/>
    </source>
</evidence>
<feature type="domain" description="PAS" evidence="12">
    <location>
        <begin position="73"/>
        <end position="143"/>
    </location>
</feature>
<name>A0A941ELC3_9ACTN</name>
<dbReference type="SMART" id="SM00388">
    <property type="entry name" value="HisKA"/>
    <property type="match status" value="1"/>
</dbReference>
<evidence type="ECO:0000256" key="8">
    <source>
        <dbReference type="ARBA" id="ARBA00023136"/>
    </source>
</evidence>
<proteinExistence type="predicted"/>
<dbReference type="AlphaFoldDB" id="A0A941ELC3"/>
<dbReference type="InterPro" id="IPR000014">
    <property type="entry name" value="PAS"/>
</dbReference>
<dbReference type="RefSeq" id="WP_212522305.1">
    <property type="nucleotide sequence ID" value="NZ_JAGSOH010000194.1"/>
</dbReference>
<feature type="domain" description="PAC" evidence="13">
    <location>
        <begin position="146"/>
        <end position="197"/>
    </location>
</feature>
<dbReference type="InterPro" id="IPR004358">
    <property type="entry name" value="Sig_transdc_His_kin-like_C"/>
</dbReference>
<keyword evidence="4" id="KW-0597">Phosphoprotein</keyword>
<dbReference type="InterPro" id="IPR050351">
    <property type="entry name" value="BphY/WalK/GraS-like"/>
</dbReference>
<dbReference type="Gene3D" id="3.30.450.20">
    <property type="entry name" value="PAS domain"/>
    <property type="match status" value="1"/>
</dbReference>
<dbReference type="InterPro" id="IPR013656">
    <property type="entry name" value="PAS_4"/>
</dbReference>
<dbReference type="FunFam" id="3.30.565.10:FF:000006">
    <property type="entry name" value="Sensor histidine kinase WalK"/>
    <property type="match status" value="1"/>
</dbReference>
<dbReference type="InterPro" id="IPR000700">
    <property type="entry name" value="PAS-assoc_C"/>
</dbReference>
<comment type="subcellular location">
    <subcellularLocation>
        <location evidence="2">Cell membrane</location>
    </subcellularLocation>
</comment>
<dbReference type="PANTHER" id="PTHR42878:SF15">
    <property type="entry name" value="BACTERIOPHYTOCHROME"/>
    <property type="match status" value="1"/>
</dbReference>
<organism evidence="14 15">
    <name type="scientific">Actinospica acidithermotolerans</name>
    <dbReference type="NCBI Taxonomy" id="2828514"/>
    <lineage>
        <taxon>Bacteria</taxon>
        <taxon>Bacillati</taxon>
        <taxon>Actinomycetota</taxon>
        <taxon>Actinomycetes</taxon>
        <taxon>Catenulisporales</taxon>
        <taxon>Actinospicaceae</taxon>
        <taxon>Actinospica</taxon>
    </lineage>
</organism>
<dbReference type="Gene3D" id="1.10.287.130">
    <property type="match status" value="1"/>
</dbReference>
<keyword evidence="10" id="KW-1133">Transmembrane helix</keyword>
<dbReference type="PRINTS" id="PR00344">
    <property type="entry name" value="BCTRLSENSOR"/>
</dbReference>
<comment type="catalytic activity">
    <reaction evidence="1">
        <text>ATP + protein L-histidine = ADP + protein N-phospho-L-histidine.</text>
        <dbReference type="EC" id="2.7.13.3"/>
    </reaction>
</comment>
<dbReference type="GO" id="GO:0030295">
    <property type="term" value="F:protein kinase activator activity"/>
    <property type="evidence" value="ECO:0007669"/>
    <property type="project" value="TreeGrafter"/>
</dbReference>
<evidence type="ECO:0000313" key="15">
    <source>
        <dbReference type="Proteomes" id="UP000676325"/>
    </source>
</evidence>
<dbReference type="GO" id="GO:0000155">
    <property type="term" value="F:phosphorelay sensor kinase activity"/>
    <property type="evidence" value="ECO:0007669"/>
    <property type="project" value="InterPro"/>
</dbReference>
<evidence type="ECO:0000259" key="12">
    <source>
        <dbReference type="PROSITE" id="PS50112"/>
    </source>
</evidence>
<dbReference type="Pfam" id="PF02518">
    <property type="entry name" value="HATPase_c"/>
    <property type="match status" value="1"/>
</dbReference>
<evidence type="ECO:0000256" key="6">
    <source>
        <dbReference type="ARBA" id="ARBA00022777"/>
    </source>
</evidence>
<dbReference type="InterPro" id="IPR036890">
    <property type="entry name" value="HATPase_C_sf"/>
</dbReference>
<dbReference type="PROSITE" id="PS50112">
    <property type="entry name" value="PAS"/>
    <property type="match status" value="1"/>
</dbReference>
<keyword evidence="10" id="KW-0812">Transmembrane</keyword>
<dbReference type="SUPFAM" id="SSF55785">
    <property type="entry name" value="PYP-like sensor domain (PAS domain)"/>
    <property type="match status" value="1"/>
</dbReference>
<dbReference type="Pfam" id="PF08448">
    <property type="entry name" value="PAS_4"/>
    <property type="match status" value="1"/>
</dbReference>
<dbReference type="SMART" id="SM00091">
    <property type="entry name" value="PAS"/>
    <property type="match status" value="1"/>
</dbReference>
<dbReference type="CDD" id="cd00082">
    <property type="entry name" value="HisKA"/>
    <property type="match status" value="1"/>
</dbReference>
<feature type="transmembrane region" description="Helical" evidence="10">
    <location>
        <begin position="33"/>
        <end position="53"/>
    </location>
</feature>
<evidence type="ECO:0000259" key="11">
    <source>
        <dbReference type="PROSITE" id="PS50109"/>
    </source>
</evidence>
<dbReference type="SUPFAM" id="SSF47384">
    <property type="entry name" value="Homodimeric domain of signal transducing histidine kinase"/>
    <property type="match status" value="1"/>
</dbReference>
<gene>
    <name evidence="14" type="ORF">KDK95_33090</name>
</gene>
<evidence type="ECO:0000256" key="2">
    <source>
        <dbReference type="ARBA" id="ARBA00004236"/>
    </source>
</evidence>
<evidence type="ECO:0000256" key="5">
    <source>
        <dbReference type="ARBA" id="ARBA00022679"/>
    </source>
</evidence>
<dbReference type="Gene3D" id="3.30.565.10">
    <property type="entry name" value="Histidine kinase-like ATPase, C-terminal domain"/>
    <property type="match status" value="1"/>
</dbReference>
<dbReference type="SUPFAM" id="SSF55874">
    <property type="entry name" value="ATPase domain of HSP90 chaperone/DNA topoisomerase II/histidine kinase"/>
    <property type="match status" value="1"/>
</dbReference>
<evidence type="ECO:0000313" key="14">
    <source>
        <dbReference type="EMBL" id="MBR7831189.1"/>
    </source>
</evidence>
<protein>
    <recommendedName>
        <fullName evidence="9">Sensor-like histidine kinase SenX3</fullName>
        <ecNumber evidence="3">2.7.13.3</ecNumber>
    </recommendedName>
</protein>
<dbReference type="NCBIfam" id="TIGR00229">
    <property type="entry name" value="sensory_box"/>
    <property type="match status" value="1"/>
</dbReference>
<feature type="domain" description="Histidine kinase" evidence="11">
    <location>
        <begin position="233"/>
        <end position="450"/>
    </location>
</feature>
<evidence type="ECO:0000259" key="13">
    <source>
        <dbReference type="PROSITE" id="PS50113"/>
    </source>
</evidence>
<dbReference type="GO" id="GO:0000156">
    <property type="term" value="F:phosphorelay response regulator activity"/>
    <property type="evidence" value="ECO:0007669"/>
    <property type="project" value="TreeGrafter"/>
</dbReference>
<dbReference type="PANTHER" id="PTHR42878">
    <property type="entry name" value="TWO-COMPONENT HISTIDINE KINASE"/>
    <property type="match status" value="1"/>
</dbReference>
<dbReference type="Proteomes" id="UP000676325">
    <property type="component" value="Unassembled WGS sequence"/>
</dbReference>
<dbReference type="PROSITE" id="PS50113">
    <property type="entry name" value="PAC"/>
    <property type="match status" value="1"/>
</dbReference>
<dbReference type="GO" id="GO:0005886">
    <property type="term" value="C:plasma membrane"/>
    <property type="evidence" value="ECO:0007669"/>
    <property type="project" value="UniProtKB-SubCell"/>
</dbReference>
<dbReference type="InterPro" id="IPR035965">
    <property type="entry name" value="PAS-like_dom_sf"/>
</dbReference>
<evidence type="ECO:0000256" key="3">
    <source>
        <dbReference type="ARBA" id="ARBA00012438"/>
    </source>
</evidence>
<dbReference type="FunFam" id="1.10.287.130:FF:000070">
    <property type="entry name" value="Histidine kinase sensor protein"/>
    <property type="match status" value="1"/>
</dbReference>
<dbReference type="InterPro" id="IPR003661">
    <property type="entry name" value="HisK_dim/P_dom"/>
</dbReference>
<keyword evidence="7" id="KW-0902">Two-component regulatory system</keyword>
<dbReference type="PROSITE" id="PS50109">
    <property type="entry name" value="HIS_KIN"/>
    <property type="match status" value="1"/>
</dbReference>
<dbReference type="InterPro" id="IPR005467">
    <property type="entry name" value="His_kinase_dom"/>
</dbReference>
<dbReference type="InterPro" id="IPR003594">
    <property type="entry name" value="HATPase_dom"/>
</dbReference>
<dbReference type="CDD" id="cd00130">
    <property type="entry name" value="PAS"/>
    <property type="match status" value="1"/>
</dbReference>
<evidence type="ECO:0000256" key="10">
    <source>
        <dbReference type="SAM" id="Phobius"/>
    </source>
</evidence>
<comment type="caution">
    <text evidence="14">The sequence shown here is derived from an EMBL/GenBank/DDBJ whole genome shotgun (WGS) entry which is preliminary data.</text>
</comment>